<dbReference type="PANTHER" id="PTHR21666:SF289">
    <property type="entry name" value="L-ALA--D-GLU ENDOPEPTIDASE"/>
    <property type="match status" value="1"/>
</dbReference>
<evidence type="ECO:0000313" key="6">
    <source>
        <dbReference type="Proteomes" id="UP000239896"/>
    </source>
</evidence>
<evidence type="ECO:0000256" key="2">
    <source>
        <dbReference type="SAM" id="MobiDB-lite"/>
    </source>
</evidence>
<keyword evidence="5" id="KW-0378">Hydrolase</keyword>
<protein>
    <submittedName>
        <fullName evidence="5">Murein DD-endopeptidase MepM/ murein hydrolase activator NlpD</fullName>
    </submittedName>
</protein>
<name>A0A2T0VN58_9GAMM</name>
<feature type="region of interest" description="Disordered" evidence="2">
    <location>
        <begin position="33"/>
        <end position="63"/>
    </location>
</feature>
<dbReference type="InterPro" id="IPR050570">
    <property type="entry name" value="Cell_wall_metabolism_enzyme"/>
</dbReference>
<evidence type="ECO:0000256" key="3">
    <source>
        <dbReference type="SAM" id="SignalP"/>
    </source>
</evidence>
<feature type="compositionally biased region" description="Polar residues" evidence="2">
    <location>
        <begin position="54"/>
        <end position="63"/>
    </location>
</feature>
<dbReference type="InterPro" id="IPR016047">
    <property type="entry name" value="M23ase_b-sheet_dom"/>
</dbReference>
<keyword evidence="6" id="KW-1185">Reference proteome</keyword>
<dbReference type="Pfam" id="PF01551">
    <property type="entry name" value="Peptidase_M23"/>
    <property type="match status" value="1"/>
</dbReference>
<dbReference type="CDD" id="cd12797">
    <property type="entry name" value="M23_peptidase"/>
    <property type="match status" value="1"/>
</dbReference>
<dbReference type="EMBL" id="PVTM01000006">
    <property type="protein sequence ID" value="PRY71760.1"/>
    <property type="molecule type" value="Genomic_DNA"/>
</dbReference>
<organism evidence="5 6">
    <name type="scientific">Halomonas ventosae</name>
    <dbReference type="NCBI Taxonomy" id="229007"/>
    <lineage>
        <taxon>Bacteria</taxon>
        <taxon>Pseudomonadati</taxon>
        <taxon>Pseudomonadota</taxon>
        <taxon>Gammaproteobacteria</taxon>
        <taxon>Oceanospirillales</taxon>
        <taxon>Halomonadaceae</taxon>
        <taxon>Halomonas</taxon>
    </lineage>
</organism>
<dbReference type="Proteomes" id="UP000239896">
    <property type="component" value="Unassembled WGS sequence"/>
</dbReference>
<keyword evidence="1 3" id="KW-0732">Signal</keyword>
<dbReference type="AlphaFoldDB" id="A0A2T0VN58"/>
<dbReference type="InterPro" id="IPR011055">
    <property type="entry name" value="Dup_hybrid_motif"/>
</dbReference>
<dbReference type="PANTHER" id="PTHR21666">
    <property type="entry name" value="PEPTIDASE-RELATED"/>
    <property type="match status" value="1"/>
</dbReference>
<accession>A0A2T0VN58</accession>
<proteinExistence type="predicted"/>
<dbReference type="RefSeq" id="WP_106230653.1">
    <property type="nucleotide sequence ID" value="NZ_PVTM01000006.1"/>
</dbReference>
<dbReference type="InterPro" id="IPR018392">
    <property type="entry name" value="LysM"/>
</dbReference>
<evidence type="ECO:0000259" key="4">
    <source>
        <dbReference type="PROSITE" id="PS51782"/>
    </source>
</evidence>
<gene>
    <name evidence="5" type="ORF">BCL64_106139</name>
</gene>
<dbReference type="SUPFAM" id="SSF51261">
    <property type="entry name" value="Duplicated hybrid motif"/>
    <property type="match status" value="1"/>
</dbReference>
<dbReference type="PROSITE" id="PS51782">
    <property type="entry name" value="LYSM"/>
    <property type="match status" value="1"/>
</dbReference>
<dbReference type="GO" id="GO:0004222">
    <property type="term" value="F:metalloendopeptidase activity"/>
    <property type="evidence" value="ECO:0007669"/>
    <property type="project" value="TreeGrafter"/>
</dbReference>
<dbReference type="Gene3D" id="3.10.450.350">
    <property type="match status" value="2"/>
</dbReference>
<dbReference type="Gene3D" id="2.70.70.10">
    <property type="entry name" value="Glucose Permease (Domain IIA)"/>
    <property type="match status" value="1"/>
</dbReference>
<comment type="caution">
    <text evidence="5">The sequence shown here is derived from an EMBL/GenBank/DDBJ whole genome shotgun (WGS) entry which is preliminary data.</text>
</comment>
<feature type="signal peptide" evidence="3">
    <location>
        <begin position="1"/>
        <end position="20"/>
    </location>
</feature>
<reference evidence="5 6" key="1">
    <citation type="submission" date="2018-03" db="EMBL/GenBank/DDBJ databases">
        <title>Comparative analysis of microorganisms from saline springs in Andes Mountain Range, Colombia.</title>
        <authorList>
            <person name="Rubin E."/>
        </authorList>
    </citation>
    <scope>NUCLEOTIDE SEQUENCE [LARGE SCALE GENOMIC DNA]</scope>
    <source>
        <strain evidence="5 6">USBA 854</strain>
    </source>
</reference>
<feature type="domain" description="LysM" evidence="4">
    <location>
        <begin position="59"/>
        <end position="107"/>
    </location>
</feature>
<evidence type="ECO:0000256" key="1">
    <source>
        <dbReference type="ARBA" id="ARBA00022729"/>
    </source>
</evidence>
<sequence>MTRRWWLVGLLGLSPLLAEANWQENTWLASAAPGASQASTGEPERSRALPGTQPDGSTKTLRVSSGDTLASLLRRLGVDAETLQDTITALTDEFDPRKLQPGNRVSLTRRDDGRPFSVAIERASGVRYTVTLDERPRARVVQPDTETRVLGREIVIESSLYAALASAAFPTRFAVDLEALLGGTMNLRRDLNGGERLQLLWQETRRENGARVGGPRLTYAGLVRRAQRLEVVWPQGQDGPVMLFKDGKLQDTLRFPVLGARLTSPFGNRRHPVYGGVRRHDGIDLAAPRGTPVVAAASGRVSFIGRRRGYGRVVELEHASGTISRYTHLSRFTPGLAVDDSVTTGDPLGAVGASGLATGPNLHYEVRVDDRPVDPLKEGQRLLQASDPTRREDYRVALFEARAQLEEAIHDPVAADLAALDRR</sequence>
<evidence type="ECO:0000313" key="5">
    <source>
        <dbReference type="EMBL" id="PRY71760.1"/>
    </source>
</evidence>
<feature type="chain" id="PRO_5015625049" evidence="3">
    <location>
        <begin position="21"/>
        <end position="423"/>
    </location>
</feature>